<feature type="domain" description="Histidine kinase" evidence="10">
    <location>
        <begin position="307"/>
        <end position="395"/>
    </location>
</feature>
<feature type="transmembrane region" description="Helical" evidence="9">
    <location>
        <begin position="52"/>
        <end position="67"/>
    </location>
</feature>
<dbReference type="Gene3D" id="3.30.565.10">
    <property type="entry name" value="Histidine kinase-like ATPase, C-terminal domain"/>
    <property type="match status" value="1"/>
</dbReference>
<evidence type="ECO:0000256" key="6">
    <source>
        <dbReference type="ARBA" id="ARBA00022777"/>
    </source>
</evidence>
<evidence type="ECO:0000256" key="8">
    <source>
        <dbReference type="ARBA" id="ARBA00023012"/>
    </source>
</evidence>
<evidence type="ECO:0000256" key="2">
    <source>
        <dbReference type="ARBA" id="ARBA00012438"/>
    </source>
</evidence>
<dbReference type="Proteomes" id="UP000638560">
    <property type="component" value="Unassembled WGS sequence"/>
</dbReference>
<dbReference type="RefSeq" id="WP_196200102.1">
    <property type="nucleotide sequence ID" value="NZ_JADPUN010000076.1"/>
</dbReference>
<feature type="transmembrane region" description="Helical" evidence="9">
    <location>
        <begin position="134"/>
        <end position="153"/>
    </location>
</feature>
<dbReference type="PANTHER" id="PTHR24421">
    <property type="entry name" value="NITRATE/NITRITE SENSOR PROTEIN NARX-RELATED"/>
    <property type="match status" value="1"/>
</dbReference>
<keyword evidence="5" id="KW-0547">Nucleotide-binding</keyword>
<dbReference type="InterPro" id="IPR011712">
    <property type="entry name" value="Sig_transdc_His_kin_sub3_dim/P"/>
</dbReference>
<dbReference type="Pfam" id="PF07730">
    <property type="entry name" value="HisKA_3"/>
    <property type="match status" value="1"/>
</dbReference>
<evidence type="ECO:0000313" key="12">
    <source>
        <dbReference type="Proteomes" id="UP000638560"/>
    </source>
</evidence>
<dbReference type="PROSITE" id="PS50109">
    <property type="entry name" value="HIS_KIN"/>
    <property type="match status" value="1"/>
</dbReference>
<keyword evidence="3" id="KW-0597">Phosphoprotein</keyword>
<evidence type="ECO:0000313" key="11">
    <source>
        <dbReference type="EMBL" id="MBF9128451.1"/>
    </source>
</evidence>
<keyword evidence="6 11" id="KW-0418">Kinase</keyword>
<protein>
    <recommendedName>
        <fullName evidence="2">histidine kinase</fullName>
        <ecNumber evidence="2">2.7.13.3</ecNumber>
    </recommendedName>
</protein>
<accession>A0ABS0GQH2</accession>
<keyword evidence="9" id="KW-1133">Transmembrane helix</keyword>
<evidence type="ECO:0000256" key="4">
    <source>
        <dbReference type="ARBA" id="ARBA00022679"/>
    </source>
</evidence>
<sequence>MPAPSTASADLVRRLTDRHPLLLDGLVVAATITVGLALASQHPPGDLLPMDLRGYLLTGLMNGMLLFRQRAPVLVLVGYCALFAGWVTIGYWPVVNSPGLLLALYTVAARCSVRTAVAAATLSAAVWTYGGAESIVLAAVQGVVWMFVILWIGHGARQLTIRNQQLTRLTAQLEGEQLLRARRAVIEERVRIAQEMHDVVAHHMAVASVQAGLARYVLESDPDTARAALGTVLDTTGEALEEMRRVLSVLRLGSDDEDVDDSYRPTPGLGQLDELVNRVRAAGLRLEVRRDGDARPLPGGADLCAYRVIQESLTNVLKHAGQARATLVLRYGADRLTIRVSDDGVAVAPAPSTAASSGHGLRGMRERAELYGGTLRAGPRPDGGFEVVLTLPTIATMEGRRRDEPAGAAQAERDYS</sequence>
<dbReference type="SMART" id="SM00387">
    <property type="entry name" value="HATPase_c"/>
    <property type="match status" value="1"/>
</dbReference>
<evidence type="ECO:0000256" key="9">
    <source>
        <dbReference type="SAM" id="Phobius"/>
    </source>
</evidence>
<name>A0ABS0GQH2_9ACTN</name>
<dbReference type="PANTHER" id="PTHR24421:SF10">
    <property type="entry name" value="NITRATE_NITRITE SENSOR PROTEIN NARQ"/>
    <property type="match status" value="1"/>
</dbReference>
<dbReference type="InterPro" id="IPR005467">
    <property type="entry name" value="His_kinase_dom"/>
</dbReference>
<dbReference type="SUPFAM" id="SSF55874">
    <property type="entry name" value="ATPase domain of HSP90 chaperone/DNA topoisomerase II/histidine kinase"/>
    <property type="match status" value="1"/>
</dbReference>
<evidence type="ECO:0000256" key="5">
    <source>
        <dbReference type="ARBA" id="ARBA00022741"/>
    </source>
</evidence>
<proteinExistence type="predicted"/>
<evidence type="ECO:0000259" key="10">
    <source>
        <dbReference type="PROSITE" id="PS50109"/>
    </source>
</evidence>
<dbReference type="Gene3D" id="1.20.5.1930">
    <property type="match status" value="1"/>
</dbReference>
<evidence type="ECO:0000256" key="3">
    <source>
        <dbReference type="ARBA" id="ARBA00022553"/>
    </source>
</evidence>
<keyword evidence="8" id="KW-0902">Two-component regulatory system</keyword>
<comment type="catalytic activity">
    <reaction evidence="1">
        <text>ATP + protein L-histidine = ADP + protein N-phospho-L-histidine.</text>
        <dbReference type="EC" id="2.7.13.3"/>
    </reaction>
</comment>
<evidence type="ECO:0000256" key="7">
    <source>
        <dbReference type="ARBA" id="ARBA00022840"/>
    </source>
</evidence>
<dbReference type="InterPro" id="IPR036890">
    <property type="entry name" value="HATPase_C_sf"/>
</dbReference>
<feature type="transmembrane region" description="Helical" evidence="9">
    <location>
        <begin position="74"/>
        <end position="94"/>
    </location>
</feature>
<keyword evidence="4" id="KW-0808">Transferase</keyword>
<dbReference type="Pfam" id="PF02518">
    <property type="entry name" value="HATPase_c"/>
    <property type="match status" value="1"/>
</dbReference>
<keyword evidence="12" id="KW-1185">Reference proteome</keyword>
<dbReference type="InterPro" id="IPR050482">
    <property type="entry name" value="Sensor_HK_TwoCompSys"/>
</dbReference>
<dbReference type="InterPro" id="IPR003594">
    <property type="entry name" value="HATPase_dom"/>
</dbReference>
<comment type="caution">
    <text evidence="11">The sequence shown here is derived from an EMBL/GenBank/DDBJ whole genome shotgun (WGS) entry which is preliminary data.</text>
</comment>
<dbReference type="EC" id="2.7.13.3" evidence="2"/>
<feature type="transmembrane region" description="Helical" evidence="9">
    <location>
        <begin position="21"/>
        <end position="40"/>
    </location>
</feature>
<reference evidence="11 12" key="1">
    <citation type="submission" date="2020-11" db="EMBL/GenBank/DDBJ databases">
        <title>A novel isolate from a Black sea contaminated sediment with potential to produce alkanes: Plantactinospora alkalitolerans sp. nov.</title>
        <authorList>
            <person name="Carro L."/>
            <person name="Veyisoglu A."/>
            <person name="Guven K."/>
            <person name="Schumann P."/>
            <person name="Klenk H.-P."/>
            <person name="Sahin N."/>
        </authorList>
    </citation>
    <scope>NUCLEOTIDE SEQUENCE [LARGE SCALE GENOMIC DNA]</scope>
    <source>
        <strain evidence="11 12">S1510</strain>
    </source>
</reference>
<keyword evidence="9" id="KW-0472">Membrane</keyword>
<dbReference type="EMBL" id="JADPUN010000076">
    <property type="protein sequence ID" value="MBF9128451.1"/>
    <property type="molecule type" value="Genomic_DNA"/>
</dbReference>
<keyword evidence="7" id="KW-0067">ATP-binding</keyword>
<evidence type="ECO:0000256" key="1">
    <source>
        <dbReference type="ARBA" id="ARBA00000085"/>
    </source>
</evidence>
<keyword evidence="9" id="KW-0812">Transmembrane</keyword>
<gene>
    <name evidence="11" type="ORF">I0C86_05515</name>
</gene>
<organism evidence="11 12">
    <name type="scientific">Plantactinospora alkalitolerans</name>
    <dbReference type="NCBI Taxonomy" id="2789879"/>
    <lineage>
        <taxon>Bacteria</taxon>
        <taxon>Bacillati</taxon>
        <taxon>Actinomycetota</taxon>
        <taxon>Actinomycetes</taxon>
        <taxon>Micromonosporales</taxon>
        <taxon>Micromonosporaceae</taxon>
        <taxon>Plantactinospora</taxon>
    </lineage>
</organism>
<dbReference type="GO" id="GO:0016301">
    <property type="term" value="F:kinase activity"/>
    <property type="evidence" value="ECO:0007669"/>
    <property type="project" value="UniProtKB-KW"/>
</dbReference>
<dbReference type="CDD" id="cd16917">
    <property type="entry name" value="HATPase_UhpB-NarQ-NarX-like"/>
    <property type="match status" value="1"/>
</dbReference>